<evidence type="ECO:0000313" key="2">
    <source>
        <dbReference type="Proteomes" id="UP000283878"/>
    </source>
</evidence>
<dbReference type="AlphaFoldDB" id="A0AAX1XTQ3"/>
<accession>A0AAX1XTQ3</accession>
<name>A0AAX1XTQ3_9VIBR</name>
<comment type="caution">
    <text evidence="1">The sequence shown here is derived from an EMBL/GenBank/DDBJ whole genome shotgun (WGS) entry which is preliminary data.</text>
</comment>
<dbReference type="Proteomes" id="UP000283878">
    <property type="component" value="Unassembled WGS sequence"/>
</dbReference>
<reference evidence="1 2" key="1">
    <citation type="journal article" date="2018" name="AMB Express">
        <title>Occurrence and significance of pathogenicity and fitness islands in environmental vibrios.</title>
        <authorList>
            <person name="Klein S."/>
            <person name="Pipes S."/>
            <person name="Lovell C.R."/>
        </authorList>
    </citation>
    <scope>NUCLEOTIDE SEQUENCE [LARGE SCALE GENOMIC DNA]</scope>
    <source>
        <strain evidence="1 2">JBS-8-11-1</strain>
    </source>
</reference>
<dbReference type="EMBL" id="PKPZ01000001">
    <property type="protein sequence ID" value="RPB43195.1"/>
    <property type="molecule type" value="Genomic_DNA"/>
</dbReference>
<gene>
    <name evidence="1" type="ORF">CYQ91_01465</name>
</gene>
<protein>
    <submittedName>
        <fullName evidence="1">Uncharacterized protein</fullName>
    </submittedName>
</protein>
<evidence type="ECO:0000313" key="1">
    <source>
        <dbReference type="EMBL" id="RPB43195.1"/>
    </source>
</evidence>
<organism evidence="1 2">
    <name type="scientific">Vibrio diabolicus</name>
    <dbReference type="NCBI Taxonomy" id="50719"/>
    <lineage>
        <taxon>Bacteria</taxon>
        <taxon>Pseudomonadati</taxon>
        <taxon>Pseudomonadota</taxon>
        <taxon>Gammaproteobacteria</taxon>
        <taxon>Vibrionales</taxon>
        <taxon>Vibrionaceae</taxon>
        <taxon>Vibrio</taxon>
        <taxon>Vibrio diabolicus subgroup</taxon>
    </lineage>
</organism>
<proteinExistence type="predicted"/>
<sequence>MQVVARANCMLHSPVFFRKLRVHTQEKLKRRLAESPKFNTLSSGSKILESKLRSIRYTDKGEVWFSIKIRQDHQ</sequence>